<keyword evidence="2" id="KW-0285">Flavoprotein</keyword>
<dbReference type="InterPro" id="IPR036188">
    <property type="entry name" value="FAD/NAD-bd_sf"/>
</dbReference>
<evidence type="ECO:0000313" key="6">
    <source>
        <dbReference type="EMBL" id="RZT02620.1"/>
    </source>
</evidence>
<reference evidence="6 7" key="1">
    <citation type="submission" date="2019-02" db="EMBL/GenBank/DDBJ databases">
        <title>Genomic Encyclopedia of Type Strains, Phase IV (KMG-IV): sequencing the most valuable type-strain genomes for metagenomic binning, comparative biology and taxonomic classification.</title>
        <authorList>
            <person name="Goeker M."/>
        </authorList>
    </citation>
    <scope>NUCLEOTIDE SEQUENCE [LARGE SCALE GENOMIC DNA]</scope>
    <source>
        <strain evidence="6 7">DSM 29486</strain>
    </source>
</reference>
<keyword evidence="7" id="KW-1185">Reference proteome</keyword>
<feature type="domain" description="MnmG N-terminal" evidence="5">
    <location>
        <begin position="273"/>
        <end position="352"/>
    </location>
</feature>
<accession>A0A4Q7PTJ2</accession>
<dbReference type="InterPro" id="IPR040131">
    <property type="entry name" value="MnmG_N"/>
</dbReference>
<evidence type="ECO:0000256" key="1">
    <source>
        <dbReference type="ARBA" id="ARBA00001974"/>
    </source>
</evidence>
<comment type="caution">
    <text evidence="6">The sequence shown here is derived from an EMBL/GenBank/DDBJ whole genome shotgun (WGS) entry which is preliminary data.</text>
</comment>
<organism evidence="6 7">
    <name type="scientific">Cuneatibacter caecimuris</name>
    <dbReference type="NCBI Taxonomy" id="1796618"/>
    <lineage>
        <taxon>Bacteria</taxon>
        <taxon>Bacillati</taxon>
        <taxon>Bacillota</taxon>
        <taxon>Clostridia</taxon>
        <taxon>Lachnospirales</taxon>
        <taxon>Lachnospiraceae</taxon>
        <taxon>Cuneatibacter</taxon>
    </lineage>
</organism>
<dbReference type="Proteomes" id="UP000292927">
    <property type="component" value="Unassembled WGS sequence"/>
</dbReference>
<dbReference type="EMBL" id="SGXF01000001">
    <property type="protein sequence ID" value="RZT02620.1"/>
    <property type="molecule type" value="Genomic_DNA"/>
</dbReference>
<comment type="cofactor">
    <cofactor evidence="1">
        <name>FAD</name>
        <dbReference type="ChEBI" id="CHEBI:57692"/>
    </cofactor>
</comment>
<dbReference type="PROSITE" id="PS51257">
    <property type="entry name" value="PROKAR_LIPOPROTEIN"/>
    <property type="match status" value="1"/>
</dbReference>
<sequence length="423" mass="45042">MKYDVIVAGGGWGGCAAALEAAVQGASVVLLERTDMLPGTGLAGGIMRNNGRFTAAEEMDALGAGALFALTDSISRHKNIDFPGHRHAWLYDVGKVSGVLERTLAESGVHIVYGSRIIKAEMDKERLKAVISAEGTRYEGKVFVDATGTAGPMGECARYGNGCAACVLRCPVFGGRVSLCGLAGVKEKAGRREDGGTGAMSGSCKLMKESLSAGIQKELEEAGAALVPVPDSLREDHLSAKACQQYALPEFARQLVLLDTGHAKLMAPWYPLRKLRCIPGMENARFEDPYAGGKGNSIRFLAMAPRENTLQVKERPNLFCAGEKAGPMVGHTEAIVTGTLAGFNAVRRLRGKSLLTLPGSLACGDIIACAGEALEQEQVVGKYTFSGSAYWERMQRMGLYTTSREEVEKRVEEAGLTGIFAEK</sequence>
<comment type="similarity">
    <text evidence="4">Belongs to the flavin-dependent halogenase family. Bacterial tryptophan halogenase subfamily.</text>
</comment>
<dbReference type="InterPro" id="IPR050816">
    <property type="entry name" value="Flavin-dep_Halogenase_NPB"/>
</dbReference>
<dbReference type="PANTHER" id="PTHR43747:SF1">
    <property type="entry name" value="SLR1998 PROTEIN"/>
    <property type="match status" value="1"/>
</dbReference>
<gene>
    <name evidence="6" type="ORF">EV209_0741</name>
</gene>
<evidence type="ECO:0000256" key="4">
    <source>
        <dbReference type="ARBA" id="ARBA00038396"/>
    </source>
</evidence>
<evidence type="ECO:0000313" key="7">
    <source>
        <dbReference type="Proteomes" id="UP000292927"/>
    </source>
</evidence>
<dbReference type="RefSeq" id="WP_130433151.1">
    <property type="nucleotide sequence ID" value="NZ_SGXF01000001.1"/>
</dbReference>
<evidence type="ECO:0000256" key="3">
    <source>
        <dbReference type="ARBA" id="ARBA00022827"/>
    </source>
</evidence>
<evidence type="ECO:0000256" key="2">
    <source>
        <dbReference type="ARBA" id="ARBA00022630"/>
    </source>
</evidence>
<dbReference type="OrthoDB" id="2181at2"/>
<protein>
    <submittedName>
        <fullName evidence="6">Glucose inhibited division protein A</fullName>
    </submittedName>
</protein>
<dbReference type="SUPFAM" id="SSF51905">
    <property type="entry name" value="FAD/NAD(P)-binding domain"/>
    <property type="match status" value="1"/>
</dbReference>
<keyword evidence="3" id="KW-0274">FAD</keyword>
<dbReference type="Gene3D" id="3.50.50.60">
    <property type="entry name" value="FAD/NAD(P)-binding domain"/>
    <property type="match status" value="2"/>
</dbReference>
<dbReference type="AlphaFoldDB" id="A0A4Q7PTJ2"/>
<dbReference type="PRINTS" id="PR00411">
    <property type="entry name" value="PNDRDTASEI"/>
</dbReference>
<proteinExistence type="inferred from homology"/>
<dbReference type="Pfam" id="PF12831">
    <property type="entry name" value="FAD_oxidored"/>
    <property type="match status" value="1"/>
</dbReference>
<name>A0A4Q7PTJ2_9FIRM</name>
<dbReference type="PANTHER" id="PTHR43747">
    <property type="entry name" value="FAD-BINDING PROTEIN"/>
    <property type="match status" value="1"/>
</dbReference>
<evidence type="ECO:0000259" key="5">
    <source>
        <dbReference type="Pfam" id="PF01134"/>
    </source>
</evidence>
<dbReference type="Pfam" id="PF01134">
    <property type="entry name" value="GIDA"/>
    <property type="match status" value="1"/>
</dbReference>